<reference evidence="2 3" key="1">
    <citation type="journal article" date="2022" name="G3 (Bethesda)">
        <title>Whole-genome sequence and methylome profiling of the almond [Prunus dulcis (Mill.) D.A. Webb] cultivar 'Nonpareil'.</title>
        <authorList>
            <person name="D'Amico-Willman K.M."/>
            <person name="Ouma W.Z."/>
            <person name="Meulia T."/>
            <person name="Sideli G.M."/>
            <person name="Gradziel T.M."/>
            <person name="Fresnedo-Ramirez J."/>
        </authorList>
    </citation>
    <scope>NUCLEOTIDE SEQUENCE [LARGE SCALE GENOMIC DNA]</scope>
    <source>
        <strain evidence="2">Clone GOH B32 T37-40</strain>
    </source>
</reference>
<keyword evidence="1" id="KW-0812">Transmembrane</keyword>
<feature type="transmembrane region" description="Helical" evidence="1">
    <location>
        <begin position="41"/>
        <end position="62"/>
    </location>
</feature>
<proteinExistence type="predicted"/>
<dbReference type="EMBL" id="JAJFAZ020000006">
    <property type="protein sequence ID" value="KAI5324083.1"/>
    <property type="molecule type" value="Genomic_DNA"/>
</dbReference>
<accession>A0AAD4YXC7</accession>
<dbReference type="Proteomes" id="UP001054821">
    <property type="component" value="Chromosome 6"/>
</dbReference>
<keyword evidence="1" id="KW-1133">Transmembrane helix</keyword>
<sequence length="117" mass="13004">MVRLTTRRRSFWRWLFAAVRSYRLQPLVVGKASFFELGGPLVATLGMNLLGSLTACFFFSALQLTSRIRFARAALLPGDGLLFRYQASMTNGGRNQPTTMGSVESAKRSKAAIPITW</sequence>
<keyword evidence="3" id="KW-1185">Reference proteome</keyword>
<evidence type="ECO:0000313" key="3">
    <source>
        <dbReference type="Proteomes" id="UP001054821"/>
    </source>
</evidence>
<dbReference type="AlphaFoldDB" id="A0AAD4YXC7"/>
<name>A0AAD4YXC7_PRUDU</name>
<organism evidence="2 3">
    <name type="scientific">Prunus dulcis</name>
    <name type="common">Almond</name>
    <name type="synonym">Amygdalus dulcis</name>
    <dbReference type="NCBI Taxonomy" id="3755"/>
    <lineage>
        <taxon>Eukaryota</taxon>
        <taxon>Viridiplantae</taxon>
        <taxon>Streptophyta</taxon>
        <taxon>Embryophyta</taxon>
        <taxon>Tracheophyta</taxon>
        <taxon>Spermatophyta</taxon>
        <taxon>Magnoliopsida</taxon>
        <taxon>eudicotyledons</taxon>
        <taxon>Gunneridae</taxon>
        <taxon>Pentapetalae</taxon>
        <taxon>rosids</taxon>
        <taxon>fabids</taxon>
        <taxon>Rosales</taxon>
        <taxon>Rosaceae</taxon>
        <taxon>Amygdaloideae</taxon>
        <taxon>Amygdaleae</taxon>
        <taxon>Prunus</taxon>
    </lineage>
</organism>
<evidence type="ECO:0000313" key="2">
    <source>
        <dbReference type="EMBL" id="KAI5324083.1"/>
    </source>
</evidence>
<keyword evidence="1" id="KW-0472">Membrane</keyword>
<evidence type="ECO:0000256" key="1">
    <source>
        <dbReference type="SAM" id="Phobius"/>
    </source>
</evidence>
<gene>
    <name evidence="2" type="ORF">L3X38_033156</name>
</gene>
<comment type="caution">
    <text evidence="2">The sequence shown here is derived from an EMBL/GenBank/DDBJ whole genome shotgun (WGS) entry which is preliminary data.</text>
</comment>
<protein>
    <submittedName>
        <fullName evidence="2">Uncharacterized protein</fullName>
    </submittedName>
</protein>